<comment type="similarity">
    <text evidence="2 7">Belongs to the peptidase M14 family.</text>
</comment>
<dbReference type="SUPFAM" id="SSF53187">
    <property type="entry name" value="Zn-dependent exopeptidases"/>
    <property type="match status" value="1"/>
</dbReference>
<dbReference type="PANTHER" id="PTHR11705:SF143">
    <property type="entry name" value="SLL0236 PROTEIN"/>
    <property type="match status" value="1"/>
</dbReference>
<evidence type="ECO:0000256" key="4">
    <source>
        <dbReference type="ARBA" id="ARBA00022801"/>
    </source>
</evidence>
<evidence type="ECO:0000256" key="2">
    <source>
        <dbReference type="ARBA" id="ARBA00005988"/>
    </source>
</evidence>
<keyword evidence="5" id="KW-0862">Zinc</keyword>
<name>A0A6N2UKA9_9FIRM</name>
<dbReference type="GO" id="GO:0006508">
    <property type="term" value="P:proteolysis"/>
    <property type="evidence" value="ECO:0007669"/>
    <property type="project" value="UniProtKB-KW"/>
</dbReference>
<keyword evidence="9" id="KW-0121">Carboxypeptidase</keyword>
<comment type="cofactor">
    <cofactor evidence="1">
        <name>Zn(2+)</name>
        <dbReference type="ChEBI" id="CHEBI:29105"/>
    </cofactor>
</comment>
<sequence length="571" mass="63283">MKQYSFDHYYIYSEMTTVLQELAAEYPGLIKMHSICTTADGHEVWATEITNYATGGALEKPAYYVDGSHHAGEVTGSMAAIHLIVTLVQGYGKKDNITNLLDNFTVYVIPRISPDGAEKVLTTPEQLRSVNRPYPFEEWMPGLHPEDLDGDGVIRMMRVPDPTGVWKAMDKDPRILVKRSPSDFGGTYYHLYPEGIIEGYDGVHVQPAEGKWNLDFNRNYPLGWFPENRQPGAGKYPLSNPENKAVVDFVLSHPNICGGVTYHTSGGCYIYPPGTKPEKQADSRDMRMFKEIGAMATEETGYGCFNIFDAFLTDTVNYSSGAFDDWMYSTQGIPTYTAELWDLAIRAGVPNVYPRTTPKTDREKAEALSLCYQWIDENAKQNKAVPILGWTPYDHPQLGKVEIGGPDFKFTWQNCPIGFLEQEVEKNTNFCLRMAAALPRVQIDKLAAEQQAQGIYKVTALVRNAGYLPTFVCNEAKTLGVDDPLTAKLETAGVLLSGEAEGKIGHLEGFSGVKALELDSSSYKYGNAKAFHQEEFVKELTWVVKAPAGTEVSLTVSGKKCGSKTASITLL</sequence>
<dbReference type="GO" id="GO:0004181">
    <property type="term" value="F:metallocarboxypeptidase activity"/>
    <property type="evidence" value="ECO:0007669"/>
    <property type="project" value="InterPro"/>
</dbReference>
<evidence type="ECO:0000313" key="9">
    <source>
        <dbReference type="EMBL" id="VYT18140.1"/>
    </source>
</evidence>
<evidence type="ECO:0000256" key="6">
    <source>
        <dbReference type="ARBA" id="ARBA00023049"/>
    </source>
</evidence>
<dbReference type="EC" id="3.4.17.18" evidence="9"/>
<keyword evidence="4 9" id="KW-0378">Hydrolase</keyword>
<accession>A0A6N2UKA9</accession>
<feature type="active site" description="Proton donor/acceptor" evidence="7">
    <location>
        <position position="339"/>
    </location>
</feature>
<dbReference type="GO" id="GO:0008270">
    <property type="term" value="F:zinc ion binding"/>
    <property type="evidence" value="ECO:0007669"/>
    <property type="project" value="InterPro"/>
</dbReference>
<dbReference type="Gene3D" id="3.40.630.10">
    <property type="entry name" value="Zn peptidases"/>
    <property type="match status" value="1"/>
</dbReference>
<evidence type="ECO:0000256" key="1">
    <source>
        <dbReference type="ARBA" id="ARBA00001947"/>
    </source>
</evidence>
<evidence type="ECO:0000256" key="7">
    <source>
        <dbReference type="PROSITE-ProRule" id="PRU01379"/>
    </source>
</evidence>
<keyword evidence="3" id="KW-0645">Protease</keyword>
<protein>
    <submittedName>
        <fullName evidence="9">Carboxypeptidase T</fullName>
        <ecNumber evidence="9">3.4.17.18</ecNumber>
    </submittedName>
</protein>
<dbReference type="Pfam" id="PF00246">
    <property type="entry name" value="Peptidase_M14"/>
    <property type="match status" value="1"/>
</dbReference>
<feature type="domain" description="Peptidase M14" evidence="8">
    <location>
        <begin position="8"/>
        <end position="375"/>
    </location>
</feature>
<dbReference type="CDD" id="cd06905">
    <property type="entry name" value="M14-like"/>
    <property type="match status" value="1"/>
</dbReference>
<dbReference type="PANTHER" id="PTHR11705">
    <property type="entry name" value="PROTEASE FAMILY M14 CARBOXYPEPTIDASE A,B"/>
    <property type="match status" value="1"/>
</dbReference>
<gene>
    <name evidence="9" type="primary">cpt</name>
    <name evidence="9" type="ORF">AULFYP135_01990</name>
</gene>
<proteinExistence type="inferred from homology"/>
<dbReference type="PROSITE" id="PS52035">
    <property type="entry name" value="PEPTIDASE_M14"/>
    <property type="match status" value="1"/>
</dbReference>
<keyword evidence="6" id="KW-0482">Metalloprotease</keyword>
<dbReference type="GO" id="GO:0005615">
    <property type="term" value="C:extracellular space"/>
    <property type="evidence" value="ECO:0007669"/>
    <property type="project" value="TreeGrafter"/>
</dbReference>
<organism evidence="9">
    <name type="scientific">uncultured Anaerotruncus sp</name>
    <dbReference type="NCBI Taxonomy" id="905011"/>
    <lineage>
        <taxon>Bacteria</taxon>
        <taxon>Bacillati</taxon>
        <taxon>Bacillota</taxon>
        <taxon>Clostridia</taxon>
        <taxon>Eubacteriales</taxon>
        <taxon>Oscillospiraceae</taxon>
        <taxon>Anaerotruncus</taxon>
        <taxon>environmental samples</taxon>
    </lineage>
</organism>
<evidence type="ECO:0000256" key="3">
    <source>
        <dbReference type="ARBA" id="ARBA00022670"/>
    </source>
</evidence>
<dbReference type="EMBL" id="CACRSL010000003">
    <property type="protein sequence ID" value="VYT18140.1"/>
    <property type="molecule type" value="Genomic_DNA"/>
</dbReference>
<dbReference type="InterPro" id="IPR000834">
    <property type="entry name" value="Peptidase_M14"/>
</dbReference>
<evidence type="ECO:0000256" key="5">
    <source>
        <dbReference type="ARBA" id="ARBA00022833"/>
    </source>
</evidence>
<dbReference type="SMART" id="SM00631">
    <property type="entry name" value="Zn_pept"/>
    <property type="match status" value="1"/>
</dbReference>
<dbReference type="AlphaFoldDB" id="A0A6N2UKA9"/>
<evidence type="ECO:0000259" key="8">
    <source>
        <dbReference type="PROSITE" id="PS52035"/>
    </source>
</evidence>
<reference evidence="9" key="1">
    <citation type="submission" date="2019-11" db="EMBL/GenBank/DDBJ databases">
        <authorList>
            <person name="Feng L."/>
        </authorList>
    </citation>
    <scope>NUCLEOTIDE SEQUENCE</scope>
    <source>
        <strain evidence="9">AundefinedLFYP135</strain>
    </source>
</reference>